<dbReference type="AlphaFoldDB" id="A0A1H0JFC2"/>
<evidence type="ECO:0000313" key="4">
    <source>
        <dbReference type="Proteomes" id="UP000198860"/>
    </source>
</evidence>
<dbReference type="Pfam" id="PF09350">
    <property type="entry name" value="DJC28_CD"/>
    <property type="match status" value="1"/>
</dbReference>
<dbReference type="Proteomes" id="UP000198860">
    <property type="component" value="Unassembled WGS sequence"/>
</dbReference>
<feature type="domain" description="DnaJ homologue subfamily C member 28 conserved" evidence="2">
    <location>
        <begin position="6"/>
        <end position="72"/>
    </location>
</feature>
<evidence type="ECO:0000259" key="2">
    <source>
        <dbReference type="Pfam" id="PF09350"/>
    </source>
</evidence>
<dbReference type="PANTHER" id="PTHR39158:SF1">
    <property type="entry name" value="DNAJ HOMOLOG SUBFAMILY C MEMBER 28"/>
    <property type="match status" value="1"/>
</dbReference>
<dbReference type="InterPro" id="IPR052573">
    <property type="entry name" value="DnaJ_C_subfamily_28"/>
</dbReference>
<proteinExistence type="predicted"/>
<dbReference type="InterPro" id="IPR018961">
    <property type="entry name" value="DnaJ_homolog_subfam-C_membr-28"/>
</dbReference>
<accession>A0A1H0JFC2</accession>
<dbReference type="RefSeq" id="WP_089651685.1">
    <property type="nucleotide sequence ID" value="NZ_FNIZ01000005.1"/>
</dbReference>
<evidence type="ECO:0000256" key="1">
    <source>
        <dbReference type="SAM" id="MobiDB-lite"/>
    </source>
</evidence>
<dbReference type="OrthoDB" id="9798476at2"/>
<gene>
    <name evidence="3" type="ORF">SAMN05421677_10516</name>
</gene>
<name>A0A1H0JFC2_HALAD</name>
<evidence type="ECO:0000313" key="3">
    <source>
        <dbReference type="EMBL" id="SDO42458.1"/>
    </source>
</evidence>
<feature type="region of interest" description="Disordered" evidence="1">
    <location>
        <begin position="17"/>
        <end position="36"/>
    </location>
</feature>
<organism evidence="3 4">
    <name type="scientific">Halobacillus aidingensis</name>
    <dbReference type="NCBI Taxonomy" id="240303"/>
    <lineage>
        <taxon>Bacteria</taxon>
        <taxon>Bacillati</taxon>
        <taxon>Bacillota</taxon>
        <taxon>Bacilli</taxon>
        <taxon>Bacillales</taxon>
        <taxon>Bacillaceae</taxon>
        <taxon>Halobacillus</taxon>
    </lineage>
</organism>
<dbReference type="STRING" id="240303.SAMN05421677_10516"/>
<dbReference type="PANTHER" id="PTHR39158">
    <property type="entry name" value="OS08G0560600 PROTEIN"/>
    <property type="match status" value="1"/>
</dbReference>
<protein>
    <recommendedName>
        <fullName evidence="2">DnaJ homologue subfamily C member 28 conserved domain-containing protein</fullName>
    </recommendedName>
</protein>
<sequence>MDYGHLIEEKIKQSMKKGDFDNLPGKGKPLPKDEFAHLPPELRNSYRILKNANMLPEEMILKKEMVEIEDLLTEIADPQLSAHYKKEWKEKKLRFDMMMEKRKLNQSGAFKQYQSKIDRRFGF</sequence>
<dbReference type="EMBL" id="FNIZ01000005">
    <property type="protein sequence ID" value="SDO42458.1"/>
    <property type="molecule type" value="Genomic_DNA"/>
</dbReference>
<reference evidence="4" key="1">
    <citation type="submission" date="2016-10" db="EMBL/GenBank/DDBJ databases">
        <authorList>
            <person name="Varghese N."/>
            <person name="Submissions S."/>
        </authorList>
    </citation>
    <scope>NUCLEOTIDE SEQUENCE [LARGE SCALE GENOMIC DNA]</scope>
    <source>
        <strain evidence="4">CGMCC 1.3703</strain>
    </source>
</reference>
<keyword evidence="4" id="KW-1185">Reference proteome</keyword>